<protein>
    <submittedName>
        <fullName evidence="2">Uncharacterized protein</fullName>
    </submittedName>
</protein>
<evidence type="ECO:0000313" key="2">
    <source>
        <dbReference type="EMBL" id="KAK3857064.1"/>
    </source>
</evidence>
<comment type="caution">
    <text evidence="2">The sequence shown here is derived from an EMBL/GenBank/DDBJ whole genome shotgun (WGS) entry which is preliminary data.</text>
</comment>
<evidence type="ECO:0000256" key="1">
    <source>
        <dbReference type="SAM" id="Phobius"/>
    </source>
</evidence>
<keyword evidence="1" id="KW-0472">Membrane</keyword>
<proteinExistence type="predicted"/>
<dbReference type="AlphaFoldDB" id="A0AAE1BXG5"/>
<accession>A0AAE1BXG5</accession>
<sequence>MACVYYGASCPRELFVRLAGVLNLYYVLGSSSCVLLLISVSKALSVLPWSQGCAGHNTCTCHVSSRLVSSQSVDSTCQHSPCRVCIIVCRAACTAGAPRPYTHPSSPPVYSQGHNYIVSPLTPFKNPVYLNYRTRTRQLFITFL</sequence>
<keyword evidence="3" id="KW-1185">Reference proteome</keyword>
<organism evidence="2 3">
    <name type="scientific">Petrolisthes cinctipes</name>
    <name type="common">Flat porcelain crab</name>
    <dbReference type="NCBI Taxonomy" id="88211"/>
    <lineage>
        <taxon>Eukaryota</taxon>
        <taxon>Metazoa</taxon>
        <taxon>Ecdysozoa</taxon>
        <taxon>Arthropoda</taxon>
        <taxon>Crustacea</taxon>
        <taxon>Multicrustacea</taxon>
        <taxon>Malacostraca</taxon>
        <taxon>Eumalacostraca</taxon>
        <taxon>Eucarida</taxon>
        <taxon>Decapoda</taxon>
        <taxon>Pleocyemata</taxon>
        <taxon>Anomura</taxon>
        <taxon>Galatheoidea</taxon>
        <taxon>Porcellanidae</taxon>
        <taxon>Petrolisthes</taxon>
    </lineage>
</organism>
<gene>
    <name evidence="2" type="ORF">Pcinc_036665</name>
</gene>
<feature type="transmembrane region" description="Helical" evidence="1">
    <location>
        <begin position="14"/>
        <end position="38"/>
    </location>
</feature>
<reference evidence="2" key="1">
    <citation type="submission" date="2023-10" db="EMBL/GenBank/DDBJ databases">
        <title>Genome assemblies of two species of porcelain crab, Petrolisthes cinctipes and Petrolisthes manimaculis (Anomura: Porcellanidae).</title>
        <authorList>
            <person name="Angst P."/>
        </authorList>
    </citation>
    <scope>NUCLEOTIDE SEQUENCE</scope>
    <source>
        <strain evidence="2">PB745_01</strain>
        <tissue evidence="2">Gill</tissue>
    </source>
</reference>
<name>A0AAE1BXG5_PETCI</name>
<evidence type="ECO:0000313" key="3">
    <source>
        <dbReference type="Proteomes" id="UP001286313"/>
    </source>
</evidence>
<dbReference type="Proteomes" id="UP001286313">
    <property type="component" value="Unassembled WGS sequence"/>
</dbReference>
<dbReference type="EMBL" id="JAWQEG010005706">
    <property type="protein sequence ID" value="KAK3857064.1"/>
    <property type="molecule type" value="Genomic_DNA"/>
</dbReference>
<keyword evidence="1" id="KW-1133">Transmembrane helix</keyword>
<keyword evidence="1" id="KW-0812">Transmembrane</keyword>